<dbReference type="InterPro" id="IPR038718">
    <property type="entry name" value="SNF2-like_sf"/>
</dbReference>
<feature type="compositionally biased region" description="Basic residues" evidence="7">
    <location>
        <begin position="1608"/>
        <end position="1621"/>
    </location>
</feature>
<evidence type="ECO:0000256" key="6">
    <source>
        <dbReference type="PROSITE-ProRule" id="PRU00175"/>
    </source>
</evidence>
<reference evidence="11" key="1">
    <citation type="submission" date="2024-04" db="EMBL/GenBank/DDBJ databases">
        <authorList>
            <person name="Shaw F."/>
            <person name="Minotto A."/>
        </authorList>
    </citation>
    <scope>NUCLEOTIDE SEQUENCE [LARGE SCALE GENOMIC DNA]</scope>
</reference>
<feature type="compositionally biased region" description="Basic and acidic residues" evidence="7">
    <location>
        <begin position="104"/>
        <end position="113"/>
    </location>
</feature>
<dbReference type="InterPro" id="IPR000330">
    <property type="entry name" value="SNF2_N"/>
</dbReference>
<feature type="compositionally biased region" description="Basic residues" evidence="7">
    <location>
        <begin position="1561"/>
        <end position="1577"/>
    </location>
</feature>
<keyword evidence="2" id="KW-0808">Transferase</keyword>
<dbReference type="InterPro" id="IPR001841">
    <property type="entry name" value="Znf_RING"/>
</dbReference>
<dbReference type="SUPFAM" id="SSF52540">
    <property type="entry name" value="P-loop containing nucleoside triphosphate hydrolases"/>
    <property type="match status" value="2"/>
</dbReference>
<feature type="compositionally biased region" description="Acidic residues" evidence="7">
    <location>
        <begin position="80"/>
        <end position="91"/>
    </location>
</feature>
<feature type="compositionally biased region" description="Basic and acidic residues" evidence="7">
    <location>
        <begin position="1622"/>
        <end position="1631"/>
    </location>
</feature>
<dbReference type="InterPro" id="IPR014001">
    <property type="entry name" value="Helicase_ATP-bd"/>
</dbReference>
<dbReference type="SUPFAM" id="SSF53335">
    <property type="entry name" value="S-adenosyl-L-methionine-dependent methyltransferases"/>
    <property type="match status" value="1"/>
</dbReference>
<dbReference type="PROSITE" id="PS51194">
    <property type="entry name" value="HELICASE_CTER"/>
    <property type="match status" value="1"/>
</dbReference>
<keyword evidence="6" id="KW-0479">Metal-binding</keyword>
<dbReference type="PANTHER" id="PTHR45626:SF26">
    <property type="entry name" value="FAMILY HELICASE, PUTATIVE (AFU_ORTHOLOGUE AFUA_2G09120)-RELATED"/>
    <property type="match status" value="1"/>
</dbReference>
<dbReference type="Proteomes" id="UP001497453">
    <property type="component" value="Chromosome 8"/>
</dbReference>
<evidence type="ECO:0000313" key="10">
    <source>
        <dbReference type="EMBL" id="CAL1714239.1"/>
    </source>
</evidence>
<accession>A0ABP1E4T8</accession>
<feature type="compositionally biased region" description="Low complexity" evidence="7">
    <location>
        <begin position="1494"/>
        <end position="1510"/>
    </location>
</feature>
<keyword evidence="4" id="KW-0378">Hydrolase</keyword>
<dbReference type="InterPro" id="IPR001525">
    <property type="entry name" value="C5_MeTfrase"/>
</dbReference>
<evidence type="ECO:0000256" key="1">
    <source>
        <dbReference type="ARBA" id="ARBA00022603"/>
    </source>
</evidence>
<dbReference type="Gene3D" id="3.40.50.300">
    <property type="entry name" value="P-loop containing nucleotide triphosphate hydrolases"/>
    <property type="match status" value="1"/>
</dbReference>
<feature type="region of interest" description="Disordered" evidence="7">
    <location>
        <begin position="569"/>
        <end position="601"/>
    </location>
</feature>
<keyword evidence="11" id="KW-1185">Reference proteome</keyword>
<dbReference type="InterPro" id="IPR049730">
    <property type="entry name" value="SNF2/RAD54-like_C"/>
</dbReference>
<dbReference type="PROSITE" id="PS50089">
    <property type="entry name" value="ZF_RING_2"/>
    <property type="match status" value="1"/>
</dbReference>
<dbReference type="InterPro" id="IPR001650">
    <property type="entry name" value="Helicase_C-like"/>
</dbReference>
<dbReference type="Pfam" id="PF00176">
    <property type="entry name" value="SNF2-rel_dom"/>
    <property type="match status" value="1"/>
</dbReference>
<keyword evidence="1" id="KW-0489">Methyltransferase</keyword>
<evidence type="ECO:0000313" key="11">
    <source>
        <dbReference type="Proteomes" id="UP001497453"/>
    </source>
</evidence>
<evidence type="ECO:0000259" key="9">
    <source>
        <dbReference type="PROSITE" id="PS51194"/>
    </source>
</evidence>
<keyword evidence="5" id="KW-0067">ATP-binding</keyword>
<dbReference type="InterPro" id="IPR027417">
    <property type="entry name" value="P-loop_NTPase"/>
</dbReference>
<gene>
    <name evidence="10" type="ORF">GFSPODELE1_LOCUS9674</name>
</gene>
<dbReference type="CDD" id="cd18793">
    <property type="entry name" value="SF2_C_SNF"/>
    <property type="match status" value="1"/>
</dbReference>
<evidence type="ECO:0000256" key="3">
    <source>
        <dbReference type="ARBA" id="ARBA00022741"/>
    </source>
</evidence>
<keyword evidence="6" id="KW-0863">Zinc-finger</keyword>
<dbReference type="Pfam" id="PF00145">
    <property type="entry name" value="DNA_methylase"/>
    <property type="match status" value="1"/>
</dbReference>
<feature type="region of interest" description="Disordered" evidence="7">
    <location>
        <begin position="1451"/>
        <end position="1650"/>
    </location>
</feature>
<evidence type="ECO:0000256" key="5">
    <source>
        <dbReference type="ARBA" id="ARBA00022840"/>
    </source>
</evidence>
<dbReference type="SUPFAM" id="SSF57850">
    <property type="entry name" value="RING/U-box"/>
    <property type="match status" value="1"/>
</dbReference>
<evidence type="ECO:0000259" key="8">
    <source>
        <dbReference type="PROSITE" id="PS50089"/>
    </source>
</evidence>
<dbReference type="Gene3D" id="3.40.50.10810">
    <property type="entry name" value="Tandem AAA-ATPase domain"/>
    <property type="match status" value="1"/>
</dbReference>
<dbReference type="EMBL" id="OZ037951">
    <property type="protein sequence ID" value="CAL1714239.1"/>
    <property type="molecule type" value="Genomic_DNA"/>
</dbReference>
<feature type="domain" description="Helicase C-terminal" evidence="9">
    <location>
        <begin position="2082"/>
        <end position="2230"/>
    </location>
</feature>
<dbReference type="Gene3D" id="3.40.50.150">
    <property type="entry name" value="Vaccinia Virus protein VP39"/>
    <property type="match status" value="1"/>
</dbReference>
<protein>
    <recommendedName>
        <fullName evidence="12">DNA repair protein rad8</fullName>
    </recommendedName>
</protein>
<name>A0ABP1E4T8_9APHY</name>
<keyword evidence="3" id="KW-0547">Nucleotide-binding</keyword>
<dbReference type="Pfam" id="PF00271">
    <property type="entry name" value="Helicase_C"/>
    <property type="match status" value="1"/>
</dbReference>
<proteinExistence type="predicted"/>
<evidence type="ECO:0000256" key="2">
    <source>
        <dbReference type="ARBA" id="ARBA00022679"/>
    </source>
</evidence>
<feature type="compositionally biased region" description="Acidic residues" evidence="7">
    <location>
        <begin position="577"/>
        <end position="588"/>
    </location>
</feature>
<keyword evidence="6" id="KW-0862">Zinc</keyword>
<feature type="compositionally biased region" description="Basic and acidic residues" evidence="7">
    <location>
        <begin position="591"/>
        <end position="601"/>
    </location>
</feature>
<sequence length="2230" mass="249504">MARALKDAASSKGQQNITAFFGGASGKPIPKPAPKAATKAASSSRKKKPVIISDDEPEAPSDGMAVDLTDDNATEPPSEPADDLEDPSDSSDTDHQTLADADEDGTHSEETSSTRKISTYVGGPDLPPISSIPSIFSDMVKRFPQIKSVVEHLNGRKMRVATMCSGTESPLLALDLIRRAVSDLYGINLEFEHVFSCEIEPFKQAYIERNFHPPLLFRDVCELGNSHATTVYGALAPVPGDVDMLIAGTSCVDFSNLNNEKQGINDGGESSRTFQGMMSWVKRHRPPLVIMENVCSAPWAEIIKYWERTKYSASQLRVDTKFYYIPHTRTRGYLLAVDKKGSSLTEKWMKVLNEMKRPASSTLDAFLLPTDDPRIHQAREKLVRETEKDRGGRLDWSRCENRHQRARLDEQLGNKRPLTGWEEGGQCKLPDFAWNDWGIAQVERVWDLMDISLMRDAKKGVDPSFKTQVWNLSQNVDRSTGSSKAGICPCLTPSMIPYVTNRGGPMVGLEALSLQGLPVDELLLTRETEDQLADLAGNAMSTTVVGAVMMAAMFVAKELLKSGDDGQTYEQKKQIVADDDDEEEDATMEIDQSHTGDSVEDHITGEGLLTEKPLPLAATSKTSLQELLTDAERSVRFCLCEGRTTVTDRQVLRCKDCGSTACVKCAGRPEHNYEPIDVIANPRIHPSQFEQKLKDTLPMSVEVGPVTQDLLDDLKTSAALLIPEKRWTRWTQAVLRATREELRFAEPKRQDIWSITYQSPSALLELSLHPQQPEWRLFGKPLDNEPANSELRRLLENYPVARFVCKDGLFNGRWEFAFPHTIAVPLTIKGSEPVPSYEQKLGLQVPNLRDKMVNSILNISVPAEQVQKFERNISGAYTLFDKCGTAMGALHKKEATDADSGLPPIYLFLDPFRCSDPKDDGFVFSISKRRLEYGETRPVIAELDVKWRQSTKESQVVSCIVPYRWTESAEVSLKPAQIRDAICATPAANFELDLTTESCASNRAFLVCKVPLDEEAGPEWPRGRWQEVDKVHERITFKALAWLLERVKNVDDRFGEWMTSNSPHDYAGCQRCAPTPPEIHWALVKHSPVAVEDPVQAGAYERALKQRPPPFITQLKLDERQIATVRIGINFASLMHRALSRMPPTTGKTGQTSIVWRIQTNYVPIARLPRHKFTLSSNRLDSQHKQPPSFKIPLRPEQLRSLTWMVAQESPKAEPFIEEEISEAVLEPLGWRAEGRAQRPINVRGGVLADEVGYGKTAITLGLIDCTAMKIKDAVKENDVIPGKIAVKGTLVIVPPHLGVQWQSEVEKFTKKDRFKVRLLNNAAHLNAATIKDIMDADIIIVASTLFRSDKYLENLSSVAGSCPIPSKGSGGRYANACIEMAHSSLRRHVDLLRDEGASALMKSIEEASKKGLSYTAVWSKHSLIHSLGPDAHLVLPTKRLKGKTYRNATRDVEIKEESPKDEHPVQVKSSKAKPLNGKIMEVFIPRPPKRKTSTSASSSATEASPPVASSKRRASKKIIVNDSDEDAGDSNGSDYYESPAEESGDEAEDVVDSDEEDKKGKSKPKPKAKGKAKAVSKPRGSASTVLDSDVATSEDAMDVDEQAPTKGKGKKPAVSSKKRKSVEPDDDDKRPAKKTKQPRHESDPWKLNTKAVKRDWTQMKAPPLEMFHFARKVIDEYTYLGGLVLSMTSRLSADRVWVLSGTPPVQDFPAIKTISAFLGVHLGVDADLPEKPRRGARKTDLTAAEQFHSFRETHTLEWHAHRNEIGQMFLNRFVRQNIAEIEEIPWKEHVMKIELPAAERAIYLELEHYLRALDMTIKRGRKNESDREKRMHQALGESASAEEALLKRCSHFDLETADPKHAHENAMKACDVIVEERRKQLEDCKADLLRQITNAFRWEKAIGKMDEESLFREYVRISQSESVGDKEATDIVRAIIDRALDEWNTSKGPKPEGKTDDLKWEHREQTHDIRRTQRELLGRVRSLRYFTVVRNLQSEREEPYVISCPICGRDNIGIDKIAVLSSCGHTGCYACVMKYADREECVYAPQGDCRAAARVLNVVKGATLGVDDVARDGKGKHFGRKLETVIDLLQNKIPKTDRVLIFVQFQDLIKKVSEALEHAKIGFLQIKGSASDKSKALKNYQNNSKERILLLNVMDESASGANLTIANHAIFISPLLTDSKETYLANETQAVGRVRRYGQTKTVHIYRFFSMNTIDVETYEQRTGIRLES</sequence>
<organism evidence="10 11">
    <name type="scientific">Somion occarium</name>
    <dbReference type="NCBI Taxonomy" id="3059160"/>
    <lineage>
        <taxon>Eukaryota</taxon>
        <taxon>Fungi</taxon>
        <taxon>Dikarya</taxon>
        <taxon>Basidiomycota</taxon>
        <taxon>Agaricomycotina</taxon>
        <taxon>Agaricomycetes</taxon>
        <taxon>Polyporales</taxon>
        <taxon>Cerrenaceae</taxon>
        <taxon>Somion</taxon>
    </lineage>
</organism>
<dbReference type="SMART" id="SM00487">
    <property type="entry name" value="DEXDc"/>
    <property type="match status" value="1"/>
</dbReference>
<evidence type="ECO:0008006" key="12">
    <source>
        <dbReference type="Google" id="ProtNLM"/>
    </source>
</evidence>
<dbReference type="InterPro" id="IPR029063">
    <property type="entry name" value="SAM-dependent_MTases_sf"/>
</dbReference>
<feature type="compositionally biased region" description="Acidic residues" evidence="7">
    <location>
        <begin position="1540"/>
        <end position="1556"/>
    </location>
</feature>
<dbReference type="PANTHER" id="PTHR45626">
    <property type="entry name" value="TRANSCRIPTION TERMINATION FACTOR 2-RELATED"/>
    <property type="match status" value="1"/>
</dbReference>
<evidence type="ECO:0000256" key="4">
    <source>
        <dbReference type="ARBA" id="ARBA00022801"/>
    </source>
</evidence>
<feature type="compositionally biased region" description="Basic and acidic residues" evidence="7">
    <location>
        <begin position="1451"/>
        <end position="1466"/>
    </location>
</feature>
<feature type="domain" description="RING-type" evidence="8">
    <location>
        <begin position="2005"/>
        <end position="2042"/>
    </location>
</feature>
<feature type="compositionally biased region" description="Low complexity" evidence="7">
    <location>
        <begin position="34"/>
        <end position="43"/>
    </location>
</feature>
<feature type="region of interest" description="Disordered" evidence="7">
    <location>
        <begin position="1"/>
        <end position="122"/>
    </location>
</feature>
<evidence type="ECO:0000256" key="7">
    <source>
        <dbReference type="SAM" id="MobiDB-lite"/>
    </source>
</evidence>
<dbReference type="InterPro" id="IPR050628">
    <property type="entry name" value="SNF2_RAD54_helicase_TF"/>
</dbReference>